<feature type="non-terminal residue" evidence="1">
    <location>
        <position position="139"/>
    </location>
</feature>
<reference evidence="1 2" key="2">
    <citation type="submission" date="2017-10" db="EMBL/GenBank/DDBJ databases">
        <title>Extensive intraspecific genome diversity in a model arbuscular mycorrhizal fungus.</title>
        <authorList>
            <person name="Chen E.C.H."/>
            <person name="Morin E."/>
            <person name="Baudet D."/>
            <person name="Noel J."/>
            <person name="Ndikumana S."/>
            <person name="Charron P."/>
            <person name="St-Onge C."/>
            <person name="Giorgi J."/>
            <person name="Grigoriev I.V."/>
            <person name="Roux C."/>
            <person name="Martin F.M."/>
            <person name="Corradi N."/>
        </authorList>
    </citation>
    <scope>NUCLEOTIDE SEQUENCE [LARGE SCALE GENOMIC DNA]</scope>
    <source>
        <strain evidence="1 2">C2</strain>
    </source>
</reference>
<dbReference type="Proteomes" id="UP000233469">
    <property type="component" value="Unassembled WGS sequence"/>
</dbReference>
<name>A0A2N1LZL2_9GLOM</name>
<proteinExistence type="predicted"/>
<sequence length="139" mass="16603">MAIAFKRLTDKQLAYLHNSVLLPRLEFRAQTTYIPPVVCRRIQLGFQRIFRKHTHLPRSFPLIAIHGLAFYDINDLFQQLSTNRFSRLQRMMIAESVQLITRIRIFKLRNALACGVSPFDIIDFSPWMKLRRFSQDWFF</sequence>
<dbReference type="AlphaFoldDB" id="A0A2N1LZL2"/>
<evidence type="ECO:0000313" key="2">
    <source>
        <dbReference type="Proteomes" id="UP000233469"/>
    </source>
</evidence>
<gene>
    <name evidence="1" type="ORF">RhiirC2_803070</name>
</gene>
<reference evidence="1 2" key="1">
    <citation type="submission" date="2016-04" db="EMBL/GenBank/DDBJ databases">
        <title>Genome analyses suggest a sexual origin of heterokaryosis in a supposedly ancient asexual fungus.</title>
        <authorList>
            <person name="Ropars J."/>
            <person name="Sedzielewska K."/>
            <person name="Noel J."/>
            <person name="Charron P."/>
            <person name="Farinelli L."/>
            <person name="Marton T."/>
            <person name="Kruger M."/>
            <person name="Pelin A."/>
            <person name="Brachmann A."/>
            <person name="Corradi N."/>
        </authorList>
    </citation>
    <scope>NUCLEOTIDE SEQUENCE [LARGE SCALE GENOMIC DNA]</scope>
    <source>
        <strain evidence="1 2">C2</strain>
    </source>
</reference>
<protein>
    <submittedName>
        <fullName evidence="1">Uncharacterized protein</fullName>
    </submittedName>
</protein>
<comment type="caution">
    <text evidence="1">The sequence shown here is derived from an EMBL/GenBank/DDBJ whole genome shotgun (WGS) entry which is preliminary data.</text>
</comment>
<evidence type="ECO:0000313" key="1">
    <source>
        <dbReference type="EMBL" id="PKK54810.1"/>
    </source>
</evidence>
<dbReference type="EMBL" id="LLXL01008220">
    <property type="protein sequence ID" value="PKK54810.1"/>
    <property type="molecule type" value="Genomic_DNA"/>
</dbReference>
<organism evidence="1 2">
    <name type="scientific">Rhizophagus irregularis</name>
    <dbReference type="NCBI Taxonomy" id="588596"/>
    <lineage>
        <taxon>Eukaryota</taxon>
        <taxon>Fungi</taxon>
        <taxon>Fungi incertae sedis</taxon>
        <taxon>Mucoromycota</taxon>
        <taxon>Glomeromycotina</taxon>
        <taxon>Glomeromycetes</taxon>
        <taxon>Glomerales</taxon>
        <taxon>Glomeraceae</taxon>
        <taxon>Rhizophagus</taxon>
    </lineage>
</organism>
<accession>A0A2N1LZL2</accession>